<dbReference type="InterPro" id="IPR045850">
    <property type="entry name" value="TRM2_met"/>
</dbReference>
<dbReference type="SUPFAM" id="SSF53335">
    <property type="entry name" value="S-adenosyl-L-methionine-dependent methyltransferases"/>
    <property type="match status" value="1"/>
</dbReference>
<dbReference type="GO" id="GO:0008173">
    <property type="term" value="F:RNA methyltransferase activity"/>
    <property type="evidence" value="ECO:0007669"/>
    <property type="project" value="InterPro"/>
</dbReference>
<keyword evidence="2 4" id="KW-0808">Transferase</keyword>
<feature type="active site" description="Nucleophile" evidence="4">
    <location>
        <position position="168"/>
    </location>
</feature>
<evidence type="ECO:0008006" key="8">
    <source>
        <dbReference type="Google" id="ProtNLM"/>
    </source>
</evidence>
<feature type="compositionally biased region" description="Polar residues" evidence="6">
    <location>
        <begin position="58"/>
        <end position="73"/>
    </location>
</feature>
<feature type="active site" evidence="5">
    <location>
        <position position="168"/>
    </location>
</feature>
<sequence>MVIGIEMNAPAVADAQRNAEINGIKNCRFVCAKAEAVMDSLLKEYLDMPTEMECDISGNVSDKTNGNITNEHTIQPEEKEANPSLSANESEVEDDTVKECQKQDNRSTTSLDITKTNGCSEINKDENVPKQFKDVVAIVDPPRSGLHPVVIKALRTHPCLRRLVYISCNPETLIANAIELCTPSNDKSEKGKGNKGRNRHMGNIGLARQRAKSMPMSEAFSPVKAMAVDLFPHTPHCEMVMLFER</sequence>
<comment type="similarity">
    <text evidence="4">Belongs to the class I-like SAM-binding methyltransferase superfamily. RNA M5U methyltransferase family.</text>
</comment>
<dbReference type="Gene3D" id="3.40.50.150">
    <property type="entry name" value="Vaccinia Virus protein VP39"/>
    <property type="match status" value="1"/>
</dbReference>
<comment type="caution">
    <text evidence="4">Lacks conserved residue(s) required for the propagation of feature annotation.</text>
</comment>
<evidence type="ECO:0000256" key="1">
    <source>
        <dbReference type="ARBA" id="ARBA00022603"/>
    </source>
</evidence>
<dbReference type="InterPro" id="IPR010280">
    <property type="entry name" value="U5_MeTrfase_fam"/>
</dbReference>
<proteinExistence type="inferred from homology"/>
<evidence type="ECO:0000256" key="2">
    <source>
        <dbReference type="ARBA" id="ARBA00022679"/>
    </source>
</evidence>
<keyword evidence="1 4" id="KW-0489">Methyltransferase</keyword>
<feature type="binding site" evidence="4">
    <location>
        <position position="6"/>
    </location>
    <ligand>
        <name>S-adenosyl-L-methionine</name>
        <dbReference type="ChEBI" id="CHEBI:59789"/>
    </ligand>
</feature>
<keyword evidence="3 4" id="KW-0949">S-adenosyl-L-methionine</keyword>
<accession>A0A0D6R868</accession>
<reference evidence="7" key="1">
    <citation type="submission" date="2015-03" db="EMBL/GenBank/DDBJ databases">
        <title>A transcriptome of Araucaria cunninghamii, an australian fine timber species.</title>
        <authorList>
            <person name="Jing Yi C.J.Y."/>
            <person name="Yin San L.Y.S."/>
            <person name="Abdul Karim S.S."/>
            <person name="Wan Azmi N.N."/>
            <person name="Hercus R.R."/>
            <person name="Croft L.L."/>
        </authorList>
    </citation>
    <scope>NUCLEOTIDE SEQUENCE</scope>
    <source>
        <strain evidence="7">MI0301</strain>
        <tissue evidence="7">Leaf</tissue>
    </source>
</reference>
<protein>
    <recommendedName>
        <fullName evidence="8">Methyltransferase domain-containing protein</fullName>
    </recommendedName>
</protein>
<dbReference type="PROSITE" id="PS01230">
    <property type="entry name" value="TRMA_1"/>
    <property type="match status" value="1"/>
</dbReference>
<organism evidence="7">
    <name type="scientific">Araucaria cunninghamii</name>
    <name type="common">Hoop pine</name>
    <name type="synonym">Moreton Bay pine</name>
    <dbReference type="NCBI Taxonomy" id="56994"/>
    <lineage>
        <taxon>Eukaryota</taxon>
        <taxon>Viridiplantae</taxon>
        <taxon>Streptophyta</taxon>
        <taxon>Embryophyta</taxon>
        <taxon>Tracheophyta</taxon>
        <taxon>Spermatophyta</taxon>
        <taxon>Pinopsida</taxon>
        <taxon>Pinidae</taxon>
        <taxon>Conifers II</taxon>
        <taxon>Araucariales</taxon>
        <taxon>Araucariaceae</taxon>
        <taxon>Araucaria</taxon>
    </lineage>
</organism>
<evidence type="ECO:0000256" key="6">
    <source>
        <dbReference type="SAM" id="MobiDB-lite"/>
    </source>
</evidence>
<dbReference type="GO" id="GO:0032259">
    <property type="term" value="P:methylation"/>
    <property type="evidence" value="ECO:0007669"/>
    <property type="project" value="UniProtKB-KW"/>
</dbReference>
<dbReference type="InterPro" id="IPR029063">
    <property type="entry name" value="SAM-dependent_MTases_sf"/>
</dbReference>
<dbReference type="PANTHER" id="PTHR45904">
    <property type="entry name" value="TRNA (URACIL-5-)-METHYLTRANSFERASE"/>
    <property type="match status" value="1"/>
</dbReference>
<feature type="binding site" evidence="4">
    <location>
        <position position="140"/>
    </location>
    <ligand>
        <name>S-adenosyl-L-methionine</name>
        <dbReference type="ChEBI" id="CHEBI:59789"/>
    </ligand>
</feature>
<dbReference type="GO" id="GO:0003723">
    <property type="term" value="F:RNA binding"/>
    <property type="evidence" value="ECO:0007669"/>
    <property type="project" value="TreeGrafter"/>
</dbReference>
<dbReference type="EMBL" id="GCKF01028295">
    <property type="protein sequence ID" value="JAG98100.1"/>
    <property type="molecule type" value="Transcribed_RNA"/>
</dbReference>
<evidence type="ECO:0000313" key="7">
    <source>
        <dbReference type="EMBL" id="JAG98100.1"/>
    </source>
</evidence>
<evidence type="ECO:0000256" key="3">
    <source>
        <dbReference type="ARBA" id="ARBA00022691"/>
    </source>
</evidence>
<dbReference type="Pfam" id="PF05958">
    <property type="entry name" value="tRNA_U5-meth_tr"/>
    <property type="match status" value="1"/>
</dbReference>
<evidence type="ECO:0000256" key="5">
    <source>
        <dbReference type="PROSITE-ProRule" id="PRU10015"/>
    </source>
</evidence>
<evidence type="ECO:0000256" key="4">
    <source>
        <dbReference type="PROSITE-ProRule" id="PRU01024"/>
    </source>
</evidence>
<dbReference type="InterPro" id="IPR030390">
    <property type="entry name" value="MeTrfase_TrmA_AS"/>
</dbReference>
<name>A0A0D6R868_ARACU</name>
<dbReference type="PROSITE" id="PS51687">
    <property type="entry name" value="SAM_MT_RNA_M5U"/>
    <property type="match status" value="1"/>
</dbReference>
<dbReference type="GO" id="GO:0006396">
    <property type="term" value="P:RNA processing"/>
    <property type="evidence" value="ECO:0007669"/>
    <property type="project" value="InterPro"/>
</dbReference>
<feature type="region of interest" description="Disordered" evidence="6">
    <location>
        <begin position="58"/>
        <end position="90"/>
    </location>
</feature>
<dbReference type="PANTHER" id="PTHR45904:SF2">
    <property type="entry name" value="TRNA (URACIL-5-)-METHYLTRANSFERASE HOMOLOG A"/>
    <property type="match status" value="1"/>
</dbReference>
<dbReference type="AlphaFoldDB" id="A0A0D6R868"/>